<gene>
    <name evidence="9" type="ORF">CEY00_Acc13312</name>
</gene>
<dbReference type="PANTHER" id="PTHR43670">
    <property type="entry name" value="HEAT SHOCK PROTEIN 26"/>
    <property type="match status" value="1"/>
</dbReference>
<feature type="region of interest" description="Disordered" evidence="6">
    <location>
        <begin position="1"/>
        <end position="42"/>
    </location>
</feature>
<keyword evidence="7" id="KW-0472">Membrane</keyword>
<proteinExistence type="inferred from homology"/>
<evidence type="ECO:0000256" key="4">
    <source>
        <dbReference type="PROSITE-ProRule" id="PRU00285"/>
    </source>
</evidence>
<dbReference type="GO" id="GO:0006952">
    <property type="term" value="P:defense response"/>
    <property type="evidence" value="ECO:0007669"/>
    <property type="project" value="UniProtKB-KW"/>
</dbReference>
<evidence type="ECO:0000256" key="6">
    <source>
        <dbReference type="SAM" id="MobiDB-lite"/>
    </source>
</evidence>
<evidence type="ECO:0000256" key="7">
    <source>
        <dbReference type="SAM" id="Phobius"/>
    </source>
</evidence>
<dbReference type="AlphaFoldDB" id="A0A2R6QVR2"/>
<comment type="similarity">
    <text evidence="4 5">Belongs to the small heat shock protein (HSP20) family.</text>
</comment>
<dbReference type="Gramene" id="PSS15819">
    <property type="protein sequence ID" value="PSS15819"/>
    <property type="gene ID" value="CEY00_Acc13312"/>
</dbReference>
<dbReference type="Pfam" id="PF00011">
    <property type="entry name" value="HSP20"/>
    <property type="match status" value="1"/>
</dbReference>
<feature type="transmembrane region" description="Helical" evidence="7">
    <location>
        <begin position="161"/>
        <end position="184"/>
    </location>
</feature>
<sequence length="203" mass="22036">MDKKDAAATALPTDSKAEAETPATALPTDSKAKAETPTPSYNDFEPFCSWNREEGKEILVVHVPEFKVEQMKVQTSNRNRLKITGERPLDNTKRSRFTKEIKIPKDCNANEVTARFTKAGLLYIVMPKKIASEEPKQDQSTPGQQPQGKPNVPVIGGVRKAAMGVAAMVVVFVVAAAVGGYATYKSRFSDTNAGASVSYASNR</sequence>
<dbReference type="InterPro" id="IPR008978">
    <property type="entry name" value="HSP20-like_chaperone"/>
</dbReference>
<evidence type="ECO:0000259" key="8">
    <source>
        <dbReference type="PROSITE" id="PS01031"/>
    </source>
</evidence>
<protein>
    <submittedName>
        <fullName evidence="9">Protein RESTRICTED TEV MOVEMENT like</fullName>
    </submittedName>
</protein>
<dbReference type="OrthoDB" id="1431247at2759"/>
<feature type="compositionally biased region" description="Polar residues" evidence="6">
    <location>
        <begin position="138"/>
        <end position="148"/>
    </location>
</feature>
<dbReference type="PROSITE" id="PS01031">
    <property type="entry name" value="SHSP"/>
    <property type="match status" value="1"/>
</dbReference>
<feature type="region of interest" description="Disordered" evidence="6">
    <location>
        <begin position="133"/>
        <end position="152"/>
    </location>
</feature>
<accession>A0A2R6QVR2</accession>
<dbReference type="STRING" id="1590841.A0A2R6QVR2"/>
<evidence type="ECO:0000256" key="2">
    <source>
        <dbReference type="ARBA" id="ARBA00022475"/>
    </source>
</evidence>
<keyword evidence="3" id="KW-0611">Plant defense</keyword>
<reference evidence="10" key="2">
    <citation type="journal article" date="2018" name="BMC Genomics">
        <title>A manually annotated Actinidia chinensis var. chinensis (kiwifruit) genome highlights the challenges associated with draft genomes and gene prediction in plants.</title>
        <authorList>
            <person name="Pilkington S.M."/>
            <person name="Crowhurst R."/>
            <person name="Hilario E."/>
            <person name="Nardozza S."/>
            <person name="Fraser L."/>
            <person name="Peng Y."/>
            <person name="Gunaseelan K."/>
            <person name="Simpson R."/>
            <person name="Tahir J."/>
            <person name="Deroles S.C."/>
            <person name="Templeton K."/>
            <person name="Luo Z."/>
            <person name="Davy M."/>
            <person name="Cheng C."/>
            <person name="McNeilage M."/>
            <person name="Scaglione D."/>
            <person name="Liu Y."/>
            <person name="Zhang Q."/>
            <person name="Datson P."/>
            <person name="De Silva N."/>
            <person name="Gardiner S.E."/>
            <person name="Bassett H."/>
            <person name="Chagne D."/>
            <person name="McCallum J."/>
            <person name="Dzierzon H."/>
            <person name="Deng C."/>
            <person name="Wang Y.Y."/>
            <person name="Barron L."/>
            <person name="Manako K."/>
            <person name="Bowen J."/>
            <person name="Foster T.M."/>
            <person name="Erridge Z.A."/>
            <person name="Tiffin H."/>
            <person name="Waite C.N."/>
            <person name="Davies K.M."/>
            <person name="Grierson E.P."/>
            <person name="Laing W.A."/>
            <person name="Kirk R."/>
            <person name="Chen X."/>
            <person name="Wood M."/>
            <person name="Montefiori M."/>
            <person name="Brummell D.A."/>
            <person name="Schwinn K.E."/>
            <person name="Catanach A."/>
            <person name="Fullerton C."/>
            <person name="Li D."/>
            <person name="Meiyalaghan S."/>
            <person name="Nieuwenhuizen N."/>
            <person name="Read N."/>
            <person name="Prakash R."/>
            <person name="Hunter D."/>
            <person name="Zhang H."/>
            <person name="McKenzie M."/>
            <person name="Knabel M."/>
            <person name="Harris A."/>
            <person name="Allan A.C."/>
            <person name="Gleave A."/>
            <person name="Chen A."/>
            <person name="Janssen B.J."/>
            <person name="Plunkett B."/>
            <person name="Ampomah-Dwamena C."/>
            <person name="Voogd C."/>
            <person name="Leif D."/>
            <person name="Lafferty D."/>
            <person name="Souleyre E.J.F."/>
            <person name="Varkonyi-Gasic E."/>
            <person name="Gambi F."/>
            <person name="Hanley J."/>
            <person name="Yao J.L."/>
            <person name="Cheung J."/>
            <person name="David K.M."/>
            <person name="Warren B."/>
            <person name="Marsh K."/>
            <person name="Snowden K.C."/>
            <person name="Lin-Wang K."/>
            <person name="Brian L."/>
            <person name="Martinez-Sanchez M."/>
            <person name="Wang M."/>
            <person name="Ileperuma N."/>
            <person name="Macnee N."/>
            <person name="Campin R."/>
            <person name="McAtee P."/>
            <person name="Drummond R.S.M."/>
            <person name="Espley R.V."/>
            <person name="Ireland H.S."/>
            <person name="Wu R."/>
            <person name="Atkinson R.G."/>
            <person name="Karunairetnam S."/>
            <person name="Bulley S."/>
            <person name="Chunkath S."/>
            <person name="Hanley Z."/>
            <person name="Storey R."/>
            <person name="Thrimawithana A.H."/>
            <person name="Thomson S."/>
            <person name="David C."/>
            <person name="Testolin R."/>
            <person name="Huang H."/>
            <person name="Hellens R.P."/>
            <person name="Schaffer R.J."/>
        </authorList>
    </citation>
    <scope>NUCLEOTIDE SEQUENCE [LARGE SCALE GENOMIC DNA]</scope>
    <source>
        <strain evidence="10">cv. Red5</strain>
    </source>
</reference>
<dbReference type="GO" id="GO:0034605">
    <property type="term" value="P:cellular response to heat"/>
    <property type="evidence" value="ECO:0007669"/>
    <property type="project" value="TreeGrafter"/>
</dbReference>
<dbReference type="Gene3D" id="2.60.40.790">
    <property type="match status" value="1"/>
</dbReference>
<evidence type="ECO:0000256" key="5">
    <source>
        <dbReference type="RuleBase" id="RU003616"/>
    </source>
</evidence>
<dbReference type="SUPFAM" id="SSF49764">
    <property type="entry name" value="HSP20-like chaperones"/>
    <property type="match status" value="1"/>
</dbReference>
<dbReference type="InterPro" id="IPR002068">
    <property type="entry name" value="A-crystallin/Hsp20_dom"/>
</dbReference>
<dbReference type="PANTHER" id="PTHR43670:SF114">
    <property type="entry name" value="OS05G0592000 PROTEIN"/>
    <property type="match status" value="1"/>
</dbReference>
<dbReference type="GO" id="GO:0005886">
    <property type="term" value="C:plasma membrane"/>
    <property type="evidence" value="ECO:0007669"/>
    <property type="project" value="UniProtKB-SubCell"/>
</dbReference>
<keyword evidence="10" id="KW-1185">Reference proteome</keyword>
<reference evidence="9 10" key="1">
    <citation type="submission" date="2017-07" db="EMBL/GenBank/DDBJ databases">
        <title>An improved, manually edited Actinidia chinensis var. chinensis (kiwifruit) genome highlights the challenges associated with draft genomes and gene prediction in plants.</title>
        <authorList>
            <person name="Pilkington S."/>
            <person name="Crowhurst R."/>
            <person name="Hilario E."/>
            <person name="Nardozza S."/>
            <person name="Fraser L."/>
            <person name="Peng Y."/>
            <person name="Gunaseelan K."/>
            <person name="Simpson R."/>
            <person name="Tahir J."/>
            <person name="Deroles S."/>
            <person name="Templeton K."/>
            <person name="Luo Z."/>
            <person name="Davy M."/>
            <person name="Cheng C."/>
            <person name="Mcneilage M."/>
            <person name="Scaglione D."/>
            <person name="Liu Y."/>
            <person name="Zhang Q."/>
            <person name="Datson P."/>
            <person name="De Silva N."/>
            <person name="Gardiner S."/>
            <person name="Bassett H."/>
            <person name="Chagne D."/>
            <person name="Mccallum J."/>
            <person name="Dzierzon H."/>
            <person name="Deng C."/>
            <person name="Wang Y.-Y."/>
            <person name="Barron N."/>
            <person name="Manako K."/>
            <person name="Bowen J."/>
            <person name="Foster T."/>
            <person name="Erridge Z."/>
            <person name="Tiffin H."/>
            <person name="Waite C."/>
            <person name="Davies K."/>
            <person name="Grierson E."/>
            <person name="Laing W."/>
            <person name="Kirk R."/>
            <person name="Chen X."/>
            <person name="Wood M."/>
            <person name="Montefiori M."/>
            <person name="Brummell D."/>
            <person name="Schwinn K."/>
            <person name="Catanach A."/>
            <person name="Fullerton C."/>
            <person name="Li D."/>
            <person name="Meiyalaghan S."/>
            <person name="Nieuwenhuizen N."/>
            <person name="Read N."/>
            <person name="Prakash R."/>
            <person name="Hunter D."/>
            <person name="Zhang H."/>
            <person name="Mckenzie M."/>
            <person name="Knabel M."/>
            <person name="Harris A."/>
            <person name="Allan A."/>
            <person name="Chen A."/>
            <person name="Janssen B."/>
            <person name="Plunkett B."/>
            <person name="Dwamena C."/>
            <person name="Voogd C."/>
            <person name="Leif D."/>
            <person name="Lafferty D."/>
            <person name="Souleyre E."/>
            <person name="Varkonyi-Gasic E."/>
            <person name="Gambi F."/>
            <person name="Hanley J."/>
            <person name="Yao J.-L."/>
            <person name="Cheung J."/>
            <person name="David K."/>
            <person name="Warren B."/>
            <person name="Marsh K."/>
            <person name="Snowden K."/>
            <person name="Lin-Wang K."/>
            <person name="Brian L."/>
            <person name="Martinez-Sanchez M."/>
            <person name="Wang M."/>
            <person name="Ileperuma N."/>
            <person name="Macnee N."/>
            <person name="Campin R."/>
            <person name="Mcatee P."/>
            <person name="Drummond R."/>
            <person name="Espley R."/>
            <person name="Ireland H."/>
            <person name="Wu R."/>
            <person name="Atkinson R."/>
            <person name="Karunairetnam S."/>
            <person name="Bulley S."/>
            <person name="Chunkath S."/>
            <person name="Hanley Z."/>
            <person name="Storey R."/>
            <person name="Thrimawithana A."/>
            <person name="Thomson S."/>
            <person name="David C."/>
            <person name="Testolin R."/>
        </authorList>
    </citation>
    <scope>NUCLEOTIDE SEQUENCE [LARGE SCALE GENOMIC DNA]</scope>
    <source>
        <strain evidence="10">cv. Red5</strain>
        <tissue evidence="9">Young leaf</tissue>
    </source>
</reference>
<dbReference type="EMBL" id="NKQK01000012">
    <property type="protein sequence ID" value="PSS15819.1"/>
    <property type="molecule type" value="Genomic_DNA"/>
</dbReference>
<evidence type="ECO:0000313" key="9">
    <source>
        <dbReference type="EMBL" id="PSS15819.1"/>
    </source>
</evidence>
<dbReference type="InParanoid" id="A0A2R6QVR2"/>
<dbReference type="CDD" id="cd00298">
    <property type="entry name" value="ACD_sHsps_p23-like"/>
    <property type="match status" value="1"/>
</dbReference>
<keyword evidence="7" id="KW-0812">Transmembrane</keyword>
<evidence type="ECO:0000256" key="1">
    <source>
        <dbReference type="ARBA" id="ARBA00004162"/>
    </source>
</evidence>
<dbReference type="FunCoup" id="A0A2R6QVR2">
    <property type="interactions" value="4"/>
</dbReference>
<keyword evidence="7" id="KW-1133">Transmembrane helix</keyword>
<evidence type="ECO:0000313" key="10">
    <source>
        <dbReference type="Proteomes" id="UP000241394"/>
    </source>
</evidence>
<name>A0A2R6QVR2_ACTCC</name>
<keyword evidence="2" id="KW-1003">Cell membrane</keyword>
<organism evidence="9 10">
    <name type="scientific">Actinidia chinensis var. chinensis</name>
    <name type="common">Chinese soft-hair kiwi</name>
    <dbReference type="NCBI Taxonomy" id="1590841"/>
    <lineage>
        <taxon>Eukaryota</taxon>
        <taxon>Viridiplantae</taxon>
        <taxon>Streptophyta</taxon>
        <taxon>Embryophyta</taxon>
        <taxon>Tracheophyta</taxon>
        <taxon>Spermatophyta</taxon>
        <taxon>Magnoliopsida</taxon>
        <taxon>eudicotyledons</taxon>
        <taxon>Gunneridae</taxon>
        <taxon>Pentapetalae</taxon>
        <taxon>asterids</taxon>
        <taxon>Ericales</taxon>
        <taxon>Actinidiaceae</taxon>
        <taxon>Actinidia</taxon>
    </lineage>
</organism>
<dbReference type="OMA" id="PSYEWQH"/>
<comment type="caution">
    <text evidence="9">The sequence shown here is derived from an EMBL/GenBank/DDBJ whole genome shotgun (WGS) entry which is preliminary data.</text>
</comment>
<dbReference type="Proteomes" id="UP000241394">
    <property type="component" value="Chromosome LG12"/>
</dbReference>
<evidence type="ECO:0000256" key="3">
    <source>
        <dbReference type="ARBA" id="ARBA00022821"/>
    </source>
</evidence>
<comment type="subcellular location">
    <subcellularLocation>
        <location evidence="1">Cell membrane</location>
        <topology evidence="1">Single-pass membrane protein</topology>
    </subcellularLocation>
</comment>
<feature type="domain" description="SHSP" evidence="8">
    <location>
        <begin position="38"/>
        <end position="144"/>
    </location>
</feature>